<gene>
    <name evidence="5" type="ORF">BAVI_05469</name>
</gene>
<organism evidence="5 6">
    <name type="scientific">Neobacillus vireti LMG 21834</name>
    <dbReference type="NCBI Taxonomy" id="1131730"/>
    <lineage>
        <taxon>Bacteria</taxon>
        <taxon>Bacillati</taxon>
        <taxon>Bacillota</taxon>
        <taxon>Bacilli</taxon>
        <taxon>Bacillales</taxon>
        <taxon>Bacillaceae</taxon>
        <taxon>Neobacillus</taxon>
    </lineage>
</organism>
<evidence type="ECO:0000313" key="6">
    <source>
        <dbReference type="Proteomes" id="UP000018877"/>
    </source>
</evidence>
<reference evidence="5 6" key="1">
    <citation type="journal article" date="2014" name="Environ. Microbiol.">
        <title>The nitrate-ammonifying and nosZ-carrying bacterium Bacillus vireti is a potent source and sink for nitric and nitrous oxide under high nitrate conditions.</title>
        <authorList>
            <person name="Mania D."/>
            <person name="Heylen K."/>
            <person name="van Spanning R.J."/>
            <person name="Frostegard A."/>
        </authorList>
    </citation>
    <scope>NUCLEOTIDE SEQUENCE [LARGE SCALE GENOMIC DNA]</scope>
    <source>
        <strain evidence="5 6">LMG 21834</strain>
    </source>
</reference>
<dbReference type="Gene3D" id="3.40.50.300">
    <property type="entry name" value="P-loop containing nucleotide triphosphate hydrolases"/>
    <property type="match status" value="1"/>
</dbReference>
<keyword evidence="6" id="KW-1185">Reference proteome</keyword>
<dbReference type="InterPro" id="IPR050166">
    <property type="entry name" value="ABC_transporter_ATP-bind"/>
</dbReference>
<keyword evidence="1" id="KW-0813">Transport</keyword>
<dbReference type="Proteomes" id="UP000018877">
    <property type="component" value="Unassembled WGS sequence"/>
</dbReference>
<name>A0AB94IRM9_9BACI</name>
<evidence type="ECO:0000256" key="1">
    <source>
        <dbReference type="ARBA" id="ARBA00022448"/>
    </source>
</evidence>
<dbReference type="InterPro" id="IPR017871">
    <property type="entry name" value="ABC_transporter-like_CS"/>
</dbReference>
<evidence type="ECO:0000313" key="5">
    <source>
        <dbReference type="EMBL" id="ETI69741.1"/>
    </source>
</evidence>
<dbReference type="Pfam" id="PF00005">
    <property type="entry name" value="ABC_tran"/>
    <property type="match status" value="1"/>
</dbReference>
<dbReference type="PROSITE" id="PS50893">
    <property type="entry name" value="ABC_TRANSPORTER_2"/>
    <property type="match status" value="1"/>
</dbReference>
<sequence>MKVSHLTVSNISKQFDKNEVIKNLAFTVEKNEFVSILGPSGSGKSTIFSLIGGILSPDQGTIHLDHQVINGKRGFISYMPQTPSLLPWRTIVENVLLGQELQGKKEKEAALDMIDIAGLTGYENAYPHELSGGMKQRVSFIRALLSPQSIICLDEPFSALDELTRLDMQKWLLSIWEEHRRTILFVTHNIEEALFLSDRIIVLSNKPSQVAAEFHVPFSRPREESLFLEDEFLEWKRKIYYSLRKAQAPCSAAYGLEHSNRDKGNTVSIAARC</sequence>
<dbReference type="PROSITE" id="PS00211">
    <property type="entry name" value="ABC_TRANSPORTER_1"/>
    <property type="match status" value="1"/>
</dbReference>
<dbReference type="CDD" id="cd03293">
    <property type="entry name" value="ABC_NrtD_SsuB_transporters"/>
    <property type="match status" value="1"/>
</dbReference>
<evidence type="ECO:0000256" key="3">
    <source>
        <dbReference type="ARBA" id="ARBA00022840"/>
    </source>
</evidence>
<proteinExistence type="predicted"/>
<dbReference type="InterPro" id="IPR003593">
    <property type="entry name" value="AAA+_ATPase"/>
</dbReference>
<dbReference type="InterPro" id="IPR003439">
    <property type="entry name" value="ABC_transporter-like_ATP-bd"/>
</dbReference>
<evidence type="ECO:0000256" key="2">
    <source>
        <dbReference type="ARBA" id="ARBA00022741"/>
    </source>
</evidence>
<dbReference type="PANTHER" id="PTHR42788">
    <property type="entry name" value="TAURINE IMPORT ATP-BINDING PROTEIN-RELATED"/>
    <property type="match status" value="1"/>
</dbReference>
<dbReference type="InterPro" id="IPR027417">
    <property type="entry name" value="P-loop_NTPase"/>
</dbReference>
<dbReference type="AlphaFoldDB" id="A0AB94IRM9"/>
<dbReference type="GO" id="GO:0005524">
    <property type="term" value="F:ATP binding"/>
    <property type="evidence" value="ECO:0007669"/>
    <property type="project" value="UniProtKB-KW"/>
</dbReference>
<dbReference type="GO" id="GO:0016887">
    <property type="term" value="F:ATP hydrolysis activity"/>
    <property type="evidence" value="ECO:0007669"/>
    <property type="project" value="InterPro"/>
</dbReference>
<accession>A0AB94IRM9</accession>
<keyword evidence="3 5" id="KW-0067">ATP-binding</keyword>
<dbReference type="SMART" id="SM00382">
    <property type="entry name" value="AAA"/>
    <property type="match status" value="1"/>
</dbReference>
<evidence type="ECO:0000259" key="4">
    <source>
        <dbReference type="PROSITE" id="PS50893"/>
    </source>
</evidence>
<dbReference type="SUPFAM" id="SSF52540">
    <property type="entry name" value="P-loop containing nucleoside triphosphate hydrolases"/>
    <property type="match status" value="1"/>
</dbReference>
<dbReference type="EMBL" id="ALAN01000039">
    <property type="protein sequence ID" value="ETI69741.1"/>
    <property type="molecule type" value="Genomic_DNA"/>
</dbReference>
<protein>
    <submittedName>
        <fullName evidence="5">ABC transporter ATP-binding protein</fullName>
    </submittedName>
</protein>
<keyword evidence="2" id="KW-0547">Nucleotide-binding</keyword>
<comment type="caution">
    <text evidence="5">The sequence shown here is derived from an EMBL/GenBank/DDBJ whole genome shotgun (WGS) entry which is preliminary data.</text>
</comment>
<feature type="domain" description="ABC transporter" evidence="4">
    <location>
        <begin position="6"/>
        <end position="230"/>
    </location>
</feature>
<dbReference type="PANTHER" id="PTHR42788:SF2">
    <property type="entry name" value="ABC TRANSPORTER ATP-BINDING PROTEIN"/>
    <property type="match status" value="1"/>
</dbReference>